<dbReference type="InterPro" id="IPR008912">
    <property type="entry name" value="Uncharacterised_CoxE"/>
</dbReference>
<organism evidence="1 2">
    <name type="scientific">Yoonia maritima</name>
    <dbReference type="NCBI Taxonomy" id="1435347"/>
    <lineage>
        <taxon>Bacteria</taxon>
        <taxon>Pseudomonadati</taxon>
        <taxon>Pseudomonadota</taxon>
        <taxon>Alphaproteobacteria</taxon>
        <taxon>Rhodobacterales</taxon>
        <taxon>Paracoccaceae</taxon>
        <taxon>Yoonia</taxon>
    </lineage>
</organism>
<dbReference type="PANTHER" id="PTHR39338">
    <property type="entry name" value="BLL5662 PROTEIN-RELATED"/>
    <property type="match status" value="1"/>
</dbReference>
<protein>
    <recommendedName>
        <fullName evidence="3">VWA domain containing CoxE-like protein</fullName>
    </recommendedName>
</protein>
<name>A0A2T0W587_9RHOB</name>
<gene>
    <name evidence="1" type="ORF">CLV80_101264</name>
</gene>
<proteinExistence type="predicted"/>
<dbReference type="OrthoDB" id="9764216at2"/>
<accession>A0A2T0W587</accession>
<evidence type="ECO:0000313" key="2">
    <source>
        <dbReference type="Proteomes" id="UP000238007"/>
    </source>
</evidence>
<dbReference type="Proteomes" id="UP000238007">
    <property type="component" value="Unassembled WGS sequence"/>
</dbReference>
<keyword evidence="2" id="KW-1185">Reference proteome</keyword>
<reference evidence="1 2" key="1">
    <citation type="submission" date="2018-03" db="EMBL/GenBank/DDBJ databases">
        <title>Genomic Encyclopedia of Archaeal and Bacterial Type Strains, Phase II (KMG-II): from individual species to whole genera.</title>
        <authorList>
            <person name="Goeker M."/>
        </authorList>
    </citation>
    <scope>NUCLEOTIDE SEQUENCE [LARGE SCALE GENOMIC DNA]</scope>
    <source>
        <strain evidence="1 2">DSM 101533</strain>
    </source>
</reference>
<evidence type="ECO:0000313" key="1">
    <source>
        <dbReference type="EMBL" id="PRY80412.1"/>
    </source>
</evidence>
<dbReference type="EMBL" id="PVTP01000001">
    <property type="protein sequence ID" value="PRY80412.1"/>
    <property type="molecule type" value="Genomic_DNA"/>
</dbReference>
<dbReference type="Pfam" id="PF05762">
    <property type="entry name" value="VWA_CoxE"/>
    <property type="match status" value="1"/>
</dbReference>
<dbReference type="AlphaFoldDB" id="A0A2T0W587"/>
<dbReference type="PANTHER" id="PTHR39338:SF7">
    <property type="entry name" value="BLL6692 PROTEIN"/>
    <property type="match status" value="1"/>
</dbReference>
<sequence length="395" mass="45454">MFLPFFDNLRNQGVPVSLREFLSFLEGMKAGLATYDIEAFYFLARTIMVKDERNLDKFDRAFAATFQGLDAIPPEAVMNAVDIPADWLEKLAEKHLTEAEKAEIDAMGGFDKLMETLKKRLEEQKERHQGGNKWVGTAGTSPFGAYGYNPEGVRIGQKESRHQRAVKVWDKREFRNLDDTVELGTRNIKVALKRLRRWARDGAHDELDLNGTIRATAEHGYLDVQTQPERRNAVKVLLFLDIGGSMDPHIKLVEELFSAAKSEFKHFEHFYFHNCLYEGVWRDNARRWDAQTPTWDVLRTYGPDYKCIFVGDASMSPYEIAFKGGANEHWNAETGETWLTRARDQWPSHLWINPLDERYWGYTQSVQMIQDIFGADRMVPMTLSGIEAGMKSLGR</sequence>
<dbReference type="RefSeq" id="WP_106353947.1">
    <property type="nucleotide sequence ID" value="NZ_PVTP01000001.1"/>
</dbReference>
<comment type="caution">
    <text evidence="1">The sequence shown here is derived from an EMBL/GenBank/DDBJ whole genome shotgun (WGS) entry which is preliminary data.</text>
</comment>
<evidence type="ECO:0008006" key="3">
    <source>
        <dbReference type="Google" id="ProtNLM"/>
    </source>
</evidence>